<dbReference type="EMBL" id="JANRHJ010000002">
    <property type="protein sequence ID" value="MCR8872951.1"/>
    <property type="molecule type" value="Genomic_DNA"/>
</dbReference>
<dbReference type="GO" id="GO:0004674">
    <property type="term" value="F:protein serine/threonine kinase activity"/>
    <property type="evidence" value="ECO:0007669"/>
    <property type="project" value="UniProtKB-KW"/>
</dbReference>
<reference evidence="4 5" key="1">
    <citation type="submission" date="2022-08" db="EMBL/GenBank/DDBJ databases">
        <authorList>
            <person name="Zeman M."/>
            <person name="Kubasova T."/>
        </authorList>
    </citation>
    <scope>NUCLEOTIDE SEQUENCE [LARGE SCALE GENOMIC DNA]</scope>
    <source>
        <strain evidence="4 5">ET62</strain>
    </source>
</reference>
<protein>
    <submittedName>
        <fullName evidence="4">Serine/threonine protein kinase</fullName>
    </submittedName>
</protein>
<evidence type="ECO:0000313" key="4">
    <source>
        <dbReference type="EMBL" id="MCR8872951.1"/>
    </source>
</evidence>
<keyword evidence="1" id="KW-0547">Nucleotide-binding</keyword>
<evidence type="ECO:0000313" key="5">
    <source>
        <dbReference type="Proteomes" id="UP001204579"/>
    </source>
</evidence>
<dbReference type="InterPro" id="IPR011990">
    <property type="entry name" value="TPR-like_helical_dom_sf"/>
</dbReference>
<keyword evidence="4" id="KW-0808">Transferase</keyword>
<dbReference type="AlphaFoldDB" id="A0AAW5N3N9"/>
<dbReference type="InterPro" id="IPR000719">
    <property type="entry name" value="Prot_kinase_dom"/>
</dbReference>
<feature type="domain" description="Protein kinase" evidence="3">
    <location>
        <begin position="21"/>
        <end position="320"/>
    </location>
</feature>
<accession>A0AAW5N3N9</accession>
<comment type="caution">
    <text evidence="4">The sequence shown here is derived from an EMBL/GenBank/DDBJ whole genome shotgun (WGS) entry which is preliminary data.</text>
</comment>
<keyword evidence="4" id="KW-0418">Kinase</keyword>
<evidence type="ECO:0000259" key="3">
    <source>
        <dbReference type="PROSITE" id="PS50011"/>
    </source>
</evidence>
<dbReference type="Gene3D" id="1.25.40.10">
    <property type="entry name" value="Tetratricopeptide repeat domain"/>
    <property type="match status" value="1"/>
</dbReference>
<dbReference type="InterPro" id="IPR017441">
    <property type="entry name" value="Protein_kinase_ATP_BS"/>
</dbReference>
<keyword evidence="2" id="KW-1133">Transmembrane helix</keyword>
<feature type="binding site" evidence="1">
    <location>
        <position position="53"/>
    </location>
    <ligand>
        <name>ATP</name>
        <dbReference type="ChEBI" id="CHEBI:30616"/>
    </ligand>
</feature>
<evidence type="ECO:0000256" key="2">
    <source>
        <dbReference type="SAM" id="Phobius"/>
    </source>
</evidence>
<dbReference type="PROSITE" id="PS50011">
    <property type="entry name" value="PROTEIN_KINASE_DOM"/>
    <property type="match status" value="1"/>
</dbReference>
<dbReference type="PROSITE" id="PS00107">
    <property type="entry name" value="PROTEIN_KINASE_ATP"/>
    <property type="match status" value="1"/>
</dbReference>
<keyword evidence="1" id="KW-0067">ATP-binding</keyword>
<gene>
    <name evidence="4" type="ORF">NW209_02755</name>
</gene>
<evidence type="ECO:0000256" key="1">
    <source>
        <dbReference type="PROSITE-ProRule" id="PRU10141"/>
    </source>
</evidence>
<dbReference type="RefSeq" id="WP_258335351.1">
    <property type="nucleotide sequence ID" value="NZ_JANRHJ010000002.1"/>
</dbReference>
<proteinExistence type="predicted"/>
<sequence>MSIIRIQGIHEIENGIIYEVDTESKPLGVGGMGQVLRGVRIDARGVCQSVAIKFLFDDLPLHVIERARREASIQIHNENLVEMFGFIQIDERIAPDIVHERYHVVSELLEGVMLYDLLKGKTTDNEGKEVEFAAELYNQYVNDRRGFALFIIKNVLSGIMALHDKGYIHRDIDPSNIMVTVDRKVKIIDFGIAKQLSTLNTQDQMLTTAGQFMGKAAYAAPELVVGDVVHQNKTTDIYAVGILLFQLITGHLPFDGATHEVLDMQLHQKMPLQEIVQKDIRKLIARATEKKQIDRFQSAAEFRVALEQVESGAGSEHKTLPPVDFKKLLPDEGLVKNRKVWMAAGGAAVLLVGGILLATIGSSSGDTEERRMLEGKERAERVMTLSHEVIDSSDPYVRTDSLTGVQVKTAGLLIQEAEKILMDSLKAQEGVKILQQVIGKNYRSSSDAAYLLGRLYYEDDDTSENIQRMKMNLTGRMERSNQRAHQLILQAVALDSTSYKALYELGCDYYAGEMRTGDPDSRDIDKALDCFRKSLHFASQANDETYKDKCSKRINELN</sequence>
<dbReference type="GO" id="GO:0005524">
    <property type="term" value="F:ATP binding"/>
    <property type="evidence" value="ECO:0007669"/>
    <property type="project" value="UniProtKB-UniRule"/>
</dbReference>
<dbReference type="PANTHER" id="PTHR44167">
    <property type="entry name" value="OVARIAN-SPECIFIC SERINE/THREONINE-PROTEIN KINASE LOK-RELATED"/>
    <property type="match status" value="1"/>
</dbReference>
<feature type="transmembrane region" description="Helical" evidence="2">
    <location>
        <begin position="340"/>
        <end position="362"/>
    </location>
</feature>
<name>A0AAW5N3N9_9BACT</name>
<dbReference type="Gene3D" id="1.10.510.10">
    <property type="entry name" value="Transferase(Phosphotransferase) domain 1"/>
    <property type="match status" value="1"/>
</dbReference>
<dbReference type="PANTHER" id="PTHR44167:SF24">
    <property type="entry name" value="SERINE_THREONINE-PROTEIN KINASE CHK2"/>
    <property type="match status" value="1"/>
</dbReference>
<keyword evidence="5" id="KW-1185">Reference proteome</keyword>
<dbReference type="InterPro" id="IPR011009">
    <property type="entry name" value="Kinase-like_dom_sf"/>
</dbReference>
<dbReference type="Pfam" id="PF00069">
    <property type="entry name" value="Pkinase"/>
    <property type="match status" value="1"/>
</dbReference>
<keyword evidence="2" id="KW-0472">Membrane</keyword>
<dbReference type="Proteomes" id="UP001204579">
    <property type="component" value="Unassembled WGS sequence"/>
</dbReference>
<dbReference type="SUPFAM" id="SSF56112">
    <property type="entry name" value="Protein kinase-like (PK-like)"/>
    <property type="match status" value="1"/>
</dbReference>
<organism evidence="4 5">
    <name type="scientific">Phocaeicola barnesiae</name>
    <dbReference type="NCBI Taxonomy" id="376804"/>
    <lineage>
        <taxon>Bacteria</taxon>
        <taxon>Pseudomonadati</taxon>
        <taxon>Bacteroidota</taxon>
        <taxon>Bacteroidia</taxon>
        <taxon>Bacteroidales</taxon>
        <taxon>Bacteroidaceae</taxon>
        <taxon>Phocaeicola</taxon>
    </lineage>
</organism>
<dbReference type="CDD" id="cd14014">
    <property type="entry name" value="STKc_PknB_like"/>
    <property type="match status" value="1"/>
</dbReference>
<keyword evidence="4" id="KW-0723">Serine/threonine-protein kinase</keyword>
<keyword evidence="2" id="KW-0812">Transmembrane</keyword>
<dbReference type="GO" id="GO:0005737">
    <property type="term" value="C:cytoplasm"/>
    <property type="evidence" value="ECO:0007669"/>
    <property type="project" value="TreeGrafter"/>
</dbReference>